<organism evidence="2 3">
    <name type="scientific">Phoxinus phoxinus</name>
    <name type="common">Eurasian minnow</name>
    <dbReference type="NCBI Taxonomy" id="58324"/>
    <lineage>
        <taxon>Eukaryota</taxon>
        <taxon>Metazoa</taxon>
        <taxon>Chordata</taxon>
        <taxon>Craniata</taxon>
        <taxon>Vertebrata</taxon>
        <taxon>Euteleostomi</taxon>
        <taxon>Actinopterygii</taxon>
        <taxon>Neopterygii</taxon>
        <taxon>Teleostei</taxon>
        <taxon>Ostariophysi</taxon>
        <taxon>Cypriniformes</taxon>
        <taxon>Leuciscidae</taxon>
        <taxon>Phoxininae</taxon>
        <taxon>Phoxinus</taxon>
    </lineage>
</organism>
<keyword evidence="3" id="KW-1185">Reference proteome</keyword>
<evidence type="ECO:0000313" key="2">
    <source>
        <dbReference type="EMBL" id="KAK7157209.1"/>
    </source>
</evidence>
<protein>
    <submittedName>
        <fullName evidence="2">Uncharacterized protein</fullName>
    </submittedName>
</protein>
<keyword evidence="1" id="KW-0472">Membrane</keyword>
<evidence type="ECO:0000313" key="3">
    <source>
        <dbReference type="Proteomes" id="UP001364617"/>
    </source>
</evidence>
<reference evidence="2 3" key="1">
    <citation type="submission" date="2024-02" db="EMBL/GenBank/DDBJ databases">
        <title>Chromosome-level genome assembly of the Eurasian Minnow (Phoxinus phoxinus).</title>
        <authorList>
            <person name="Oriowo T.O."/>
            <person name="Martin S."/>
            <person name="Stange M."/>
            <person name="Chrysostomakis Y."/>
            <person name="Brown T."/>
            <person name="Winkler S."/>
            <person name="Kukowka S."/>
            <person name="Myers E.W."/>
            <person name="Bohne A."/>
        </authorList>
    </citation>
    <scope>NUCLEOTIDE SEQUENCE [LARGE SCALE GENOMIC DNA]</scope>
    <source>
        <strain evidence="2">ZFMK-TIS-60720</strain>
        <tissue evidence="2">Whole Organism</tissue>
    </source>
</reference>
<dbReference type="AlphaFoldDB" id="A0AAN9H9T0"/>
<accession>A0AAN9H9T0</accession>
<comment type="caution">
    <text evidence="2">The sequence shown here is derived from an EMBL/GenBank/DDBJ whole genome shotgun (WGS) entry which is preliminary data.</text>
</comment>
<sequence>MRDHIKRVSSHCLRVSVVCVVRHCPGNAPAGSSSVLAWSLEDKLRLWAVGSCYSPLAFLMAWFCVCASRGRATYEMKEPRLRCRPLVLGPHVLWWRFCH</sequence>
<dbReference type="Proteomes" id="UP001364617">
    <property type="component" value="Unassembled WGS sequence"/>
</dbReference>
<dbReference type="EMBL" id="JAYKXH010000009">
    <property type="protein sequence ID" value="KAK7157209.1"/>
    <property type="molecule type" value="Genomic_DNA"/>
</dbReference>
<feature type="transmembrane region" description="Helical" evidence="1">
    <location>
        <begin position="46"/>
        <end position="67"/>
    </location>
</feature>
<name>A0AAN9H9T0_9TELE</name>
<keyword evidence="1" id="KW-1133">Transmembrane helix</keyword>
<gene>
    <name evidence="2" type="ORF">R3I93_008628</name>
</gene>
<evidence type="ECO:0000256" key="1">
    <source>
        <dbReference type="SAM" id="Phobius"/>
    </source>
</evidence>
<keyword evidence="1" id="KW-0812">Transmembrane</keyword>
<proteinExistence type="predicted"/>